<evidence type="ECO:0000313" key="4">
    <source>
        <dbReference type="EMBL" id="KAB7835495.1"/>
    </source>
</evidence>
<dbReference type="InterPro" id="IPR002125">
    <property type="entry name" value="CMP_dCMP_dom"/>
</dbReference>
<proteinExistence type="predicted"/>
<dbReference type="PROSITE" id="PS00903">
    <property type="entry name" value="CYT_DCMP_DEAMINASES_1"/>
    <property type="match status" value="1"/>
</dbReference>
<dbReference type="InterPro" id="IPR016193">
    <property type="entry name" value="Cytidine_deaminase-like"/>
</dbReference>
<dbReference type="CDD" id="cd01284">
    <property type="entry name" value="Riboflavin_deaminase-reductase"/>
    <property type="match status" value="1"/>
</dbReference>
<dbReference type="OrthoDB" id="9800865at2"/>
<evidence type="ECO:0000256" key="2">
    <source>
        <dbReference type="ARBA" id="ARBA00022833"/>
    </source>
</evidence>
<dbReference type="Pfam" id="PF00383">
    <property type="entry name" value="dCMP_cyt_deam_1"/>
    <property type="match status" value="1"/>
</dbReference>
<evidence type="ECO:0000259" key="3">
    <source>
        <dbReference type="PROSITE" id="PS51747"/>
    </source>
</evidence>
<dbReference type="SUPFAM" id="SSF53927">
    <property type="entry name" value="Cytidine deaminase-like"/>
    <property type="match status" value="1"/>
</dbReference>
<dbReference type="GO" id="GO:0008835">
    <property type="term" value="F:diaminohydroxyphosphoribosylaminopyrimidine deaminase activity"/>
    <property type="evidence" value="ECO:0007669"/>
    <property type="project" value="TreeGrafter"/>
</dbReference>
<dbReference type="PANTHER" id="PTHR11079:SF162">
    <property type="entry name" value="RIBOFLAVIN BIOSYNTHESIS PROTEIN PYRD, CHLOROPLASTIC"/>
    <property type="match status" value="1"/>
</dbReference>
<evidence type="ECO:0000313" key="5">
    <source>
        <dbReference type="Proteomes" id="UP000327000"/>
    </source>
</evidence>
<comment type="caution">
    <text evidence="4">The sequence shown here is derived from an EMBL/GenBank/DDBJ whole genome shotgun (WGS) entry which is preliminary data.</text>
</comment>
<dbReference type="InterPro" id="IPR016192">
    <property type="entry name" value="APOBEC/CMP_deaminase_Zn-bd"/>
</dbReference>
<dbReference type="EMBL" id="VOKX01000107">
    <property type="protein sequence ID" value="KAB7835495.1"/>
    <property type="molecule type" value="Genomic_DNA"/>
</dbReference>
<sequence>MQTSAELAAMRRAIIISASGLGSTSPNPPVGCVILDAEGSTAGEGYHLYKGSAHAEVNALAAAGARAAGGTAVVTLEPCNHTGLTPACHQGLLDAGIARVLIAVLDPTSRGEGGAERLRRAGVEVETHVLEQEALVVLAPWLASLAWQRPVLHLLRQLDTSGHPAPPSTEAVAEADKQRLVHDLVISAKDVVEEGRPGCHGTSVFRLPTGPLPAAPEAAVIHLTATGARTVLLTGTSKLSDRLLGAGLVDRLTFLQPIPTPSRTAASDASLPLPEGYALSRITRVGEQLVITAERRS</sequence>
<protein>
    <submittedName>
        <fullName evidence="4">Riboflavin biosynthesis protein RibD</fullName>
    </submittedName>
</protein>
<feature type="domain" description="CMP/dCMP-type deaminase" evidence="3">
    <location>
        <begin position="4"/>
        <end position="126"/>
    </location>
</feature>
<name>A0A5N5W2J7_STRMB</name>
<dbReference type="PROSITE" id="PS51747">
    <property type="entry name" value="CYT_DCMP_DEAMINASES_2"/>
    <property type="match status" value="1"/>
</dbReference>
<evidence type="ECO:0000256" key="1">
    <source>
        <dbReference type="ARBA" id="ARBA00022723"/>
    </source>
</evidence>
<gene>
    <name evidence="4" type="ORF">FRZ00_26740</name>
</gene>
<dbReference type="AlphaFoldDB" id="A0A5N5W2J7"/>
<organism evidence="4 5">
    <name type="scientific">Streptomyces mobaraensis</name>
    <name type="common">Streptoverticillium mobaraense</name>
    <dbReference type="NCBI Taxonomy" id="35621"/>
    <lineage>
        <taxon>Bacteria</taxon>
        <taxon>Bacillati</taxon>
        <taxon>Actinomycetota</taxon>
        <taxon>Actinomycetes</taxon>
        <taxon>Kitasatosporales</taxon>
        <taxon>Streptomycetaceae</taxon>
        <taxon>Streptomyces</taxon>
    </lineage>
</organism>
<dbReference type="PANTHER" id="PTHR11079">
    <property type="entry name" value="CYTOSINE DEAMINASE FAMILY MEMBER"/>
    <property type="match status" value="1"/>
</dbReference>
<reference evidence="4 5" key="1">
    <citation type="journal article" date="2019" name="Microb. Cell Fact.">
        <title>Exploring novel herbicidin analogues by transcriptional regulator overexpression and MS/MS molecular networking.</title>
        <authorList>
            <person name="Shi Y."/>
            <person name="Gu R."/>
            <person name="Li Y."/>
            <person name="Wang X."/>
            <person name="Ren W."/>
            <person name="Li X."/>
            <person name="Wang L."/>
            <person name="Xie Y."/>
            <person name="Hong B."/>
        </authorList>
    </citation>
    <scope>NUCLEOTIDE SEQUENCE [LARGE SCALE GENOMIC DNA]</scope>
    <source>
        <strain evidence="4 5">US-43</strain>
    </source>
</reference>
<keyword evidence="2" id="KW-0862">Zinc</keyword>
<accession>A0A5N5W2J7</accession>
<dbReference type="Gene3D" id="3.40.140.10">
    <property type="entry name" value="Cytidine Deaminase, domain 2"/>
    <property type="match status" value="1"/>
</dbReference>
<keyword evidence="5" id="KW-1185">Reference proteome</keyword>
<dbReference type="GO" id="GO:0008270">
    <property type="term" value="F:zinc ion binding"/>
    <property type="evidence" value="ECO:0007669"/>
    <property type="project" value="InterPro"/>
</dbReference>
<dbReference type="RefSeq" id="WP_152265273.1">
    <property type="nucleotide sequence ID" value="NZ_VOKX01000107.1"/>
</dbReference>
<keyword evidence="1" id="KW-0479">Metal-binding</keyword>
<dbReference type="Proteomes" id="UP000327000">
    <property type="component" value="Unassembled WGS sequence"/>
</dbReference>